<dbReference type="PANTHER" id="PTHR12110">
    <property type="entry name" value="HYDROXYPYRUVATE ISOMERASE"/>
    <property type="match status" value="1"/>
</dbReference>
<dbReference type="PANTHER" id="PTHR12110:SF41">
    <property type="entry name" value="INOSOSE DEHYDRATASE"/>
    <property type="match status" value="1"/>
</dbReference>
<dbReference type="STRING" id="46223.SAMN05421852_13019"/>
<evidence type="ECO:0000313" key="2">
    <source>
        <dbReference type="EMBL" id="SFJ88389.1"/>
    </source>
</evidence>
<sequence>MKKYRFQLGIHPINWVGEDVREHGDYYSYQEVMSDIASLGLTGTEMSRKFPKDIPLLKKELAERGLILVTQWKSVLFSDASYRDQELRAYREHVLFLKEMGCQVISTAEIGGSLHWDPRRTPYEKEVARLSDKEWKSLAEGLNQAGEIAREYGMKLVYHHHGGTVVEQPEEIDRLMEMTDPELVYLLYDTGHAYYGGNDPLELLKKYYHRIGYVHLKDVRQDVLEQARTEGADFITCIRRGVFTVPGDGAIDFKPIFQELVTRDYHGWALIEGEQDPTVHPPVQYAKKSLEYIYGLLSDIE</sequence>
<evidence type="ECO:0000259" key="1">
    <source>
        <dbReference type="Pfam" id="PF01261"/>
    </source>
</evidence>
<dbReference type="Pfam" id="PF01261">
    <property type="entry name" value="AP_endonuc_2"/>
    <property type="match status" value="1"/>
</dbReference>
<dbReference type="InterPro" id="IPR036237">
    <property type="entry name" value="Xyl_isomerase-like_sf"/>
</dbReference>
<accession>A0A1I3V0B2</accession>
<reference evidence="2 3" key="1">
    <citation type="submission" date="2016-10" db="EMBL/GenBank/DDBJ databases">
        <authorList>
            <person name="de Groot N.N."/>
        </authorList>
    </citation>
    <scope>NUCLEOTIDE SEQUENCE [LARGE SCALE GENOMIC DNA]</scope>
    <source>
        <strain evidence="2 3">DSM 44778</strain>
    </source>
</reference>
<name>A0A1I3V0B2_9BACL</name>
<organism evidence="2 3">
    <name type="scientific">Thermoflavimicrobium dichotomicum</name>
    <dbReference type="NCBI Taxonomy" id="46223"/>
    <lineage>
        <taxon>Bacteria</taxon>
        <taxon>Bacillati</taxon>
        <taxon>Bacillota</taxon>
        <taxon>Bacilli</taxon>
        <taxon>Bacillales</taxon>
        <taxon>Thermoactinomycetaceae</taxon>
        <taxon>Thermoflavimicrobium</taxon>
    </lineage>
</organism>
<dbReference type="InterPro" id="IPR030823">
    <property type="entry name" value="IolE/MocC"/>
</dbReference>
<proteinExistence type="predicted"/>
<dbReference type="RefSeq" id="WP_093231677.1">
    <property type="nucleotide sequence ID" value="NZ_FORR01000030.1"/>
</dbReference>
<dbReference type="OrthoDB" id="9779184at2"/>
<keyword evidence="3" id="KW-1185">Reference proteome</keyword>
<dbReference type="Proteomes" id="UP000199545">
    <property type="component" value="Unassembled WGS sequence"/>
</dbReference>
<feature type="domain" description="Xylose isomerase-like TIM barrel" evidence="1">
    <location>
        <begin position="35"/>
        <end position="293"/>
    </location>
</feature>
<dbReference type="EMBL" id="FORR01000030">
    <property type="protein sequence ID" value="SFJ88389.1"/>
    <property type="molecule type" value="Genomic_DNA"/>
</dbReference>
<dbReference type="SUPFAM" id="SSF51658">
    <property type="entry name" value="Xylose isomerase-like"/>
    <property type="match status" value="1"/>
</dbReference>
<dbReference type="InterPro" id="IPR050312">
    <property type="entry name" value="IolE/XylAMocC-like"/>
</dbReference>
<dbReference type="Gene3D" id="3.20.20.150">
    <property type="entry name" value="Divalent-metal-dependent TIM barrel enzymes"/>
    <property type="match status" value="1"/>
</dbReference>
<evidence type="ECO:0000313" key="3">
    <source>
        <dbReference type="Proteomes" id="UP000199545"/>
    </source>
</evidence>
<dbReference type="NCBIfam" id="TIGR04379">
    <property type="entry name" value="myo_inos_iolE"/>
    <property type="match status" value="1"/>
</dbReference>
<dbReference type="InterPro" id="IPR013022">
    <property type="entry name" value="Xyl_isomerase-like_TIM-brl"/>
</dbReference>
<dbReference type="AlphaFoldDB" id="A0A1I3V0B2"/>
<gene>
    <name evidence="2" type="ORF">SAMN05421852_13019</name>
</gene>
<protein>
    <submittedName>
        <fullName evidence="2">Inosose dehydratase</fullName>
    </submittedName>
</protein>